<dbReference type="InterPro" id="IPR030874">
    <property type="entry name" value="Cardiolipin_synth_Firmi"/>
</dbReference>
<evidence type="ECO:0000256" key="3">
    <source>
        <dbReference type="ARBA" id="ARBA00022516"/>
    </source>
</evidence>
<protein>
    <recommendedName>
        <fullName evidence="12 13">Cardiolipin synthase</fullName>
        <shortName evidence="12">CL synthase</shortName>
        <ecNumber evidence="12 13">2.7.8.-</ecNumber>
    </recommendedName>
</protein>
<keyword evidence="5 12" id="KW-0812">Transmembrane</keyword>
<evidence type="ECO:0000256" key="9">
    <source>
        <dbReference type="ARBA" id="ARBA00023136"/>
    </source>
</evidence>
<dbReference type="InterPro" id="IPR025202">
    <property type="entry name" value="PLD-like_dom"/>
</dbReference>
<reference evidence="15 16" key="1">
    <citation type="submission" date="2018-04" db="EMBL/GenBank/DDBJ databases">
        <title>Genomic Encyclopedia of Type Strains, Phase IV (KMG-IV): sequencing the most valuable type-strain genomes for metagenomic binning, comparative biology and taxonomic classification.</title>
        <authorList>
            <person name="Goeker M."/>
        </authorList>
    </citation>
    <scope>NUCLEOTIDE SEQUENCE [LARGE SCALE GENOMIC DNA]</scope>
    <source>
        <strain evidence="15 16">DSM 20705</strain>
    </source>
</reference>
<feature type="active site" evidence="12">
    <location>
        <position position="223"/>
    </location>
</feature>
<name>A0A2U1E1U8_9FIRM</name>
<evidence type="ECO:0000256" key="5">
    <source>
        <dbReference type="ARBA" id="ARBA00022692"/>
    </source>
</evidence>
<evidence type="ECO:0000256" key="11">
    <source>
        <dbReference type="ARBA" id="ARBA00023264"/>
    </source>
</evidence>
<dbReference type="PROSITE" id="PS50035">
    <property type="entry name" value="PLD"/>
    <property type="match status" value="2"/>
</dbReference>
<evidence type="ECO:0000256" key="13">
    <source>
        <dbReference type="NCBIfam" id="TIGR04265"/>
    </source>
</evidence>
<comment type="similarity">
    <text evidence="12">Belongs to the phospholipase D family. Cardiolipin synthase subfamily.</text>
</comment>
<evidence type="ECO:0000256" key="12">
    <source>
        <dbReference type="HAMAP-Rule" id="MF_01916"/>
    </source>
</evidence>
<dbReference type="InterPro" id="IPR022924">
    <property type="entry name" value="Cardiolipin_synthase"/>
</dbReference>
<keyword evidence="9 12" id="KW-0472">Membrane</keyword>
<feature type="active site" evidence="12">
    <location>
        <position position="405"/>
    </location>
</feature>
<feature type="domain" description="PLD phosphodiesterase" evidence="14">
    <location>
        <begin position="393"/>
        <end position="420"/>
    </location>
</feature>
<evidence type="ECO:0000259" key="14">
    <source>
        <dbReference type="PROSITE" id="PS50035"/>
    </source>
</evidence>
<keyword evidence="2 12" id="KW-1003">Cell membrane</keyword>
<evidence type="ECO:0000256" key="2">
    <source>
        <dbReference type="ARBA" id="ARBA00022475"/>
    </source>
</evidence>
<keyword evidence="3 12" id="KW-0444">Lipid biosynthesis</keyword>
<keyword evidence="16" id="KW-1185">Reference proteome</keyword>
<comment type="subcellular location">
    <subcellularLocation>
        <location evidence="1 12">Cell membrane</location>
        <topology evidence="1 12">Multi-pass membrane protein</topology>
    </subcellularLocation>
</comment>
<dbReference type="InterPro" id="IPR001736">
    <property type="entry name" value="PLipase_D/transphosphatidylase"/>
</dbReference>
<dbReference type="RefSeq" id="WP_342748633.1">
    <property type="nucleotide sequence ID" value="NZ_QEKV01000008.1"/>
</dbReference>
<proteinExistence type="inferred from homology"/>
<keyword evidence="4 12" id="KW-0808">Transferase</keyword>
<organism evidence="15 16">
    <name type="scientific">Ezakiella coagulans</name>
    <dbReference type="NCBI Taxonomy" id="46507"/>
    <lineage>
        <taxon>Bacteria</taxon>
        <taxon>Bacillati</taxon>
        <taxon>Bacillota</taxon>
        <taxon>Tissierellia</taxon>
        <taxon>Ezakiella</taxon>
    </lineage>
</organism>
<keyword evidence="6" id="KW-0677">Repeat</keyword>
<evidence type="ECO:0000313" key="16">
    <source>
        <dbReference type="Proteomes" id="UP000245793"/>
    </source>
</evidence>
<evidence type="ECO:0000256" key="10">
    <source>
        <dbReference type="ARBA" id="ARBA00023209"/>
    </source>
</evidence>
<dbReference type="EMBL" id="QEKV01000008">
    <property type="protein sequence ID" value="PVY93920.1"/>
    <property type="molecule type" value="Genomic_DNA"/>
</dbReference>
<accession>A0A2U1E1U8</accession>
<keyword evidence="11 12" id="KW-1208">Phospholipid metabolism</keyword>
<dbReference type="SUPFAM" id="SSF56024">
    <property type="entry name" value="Phospholipase D/nuclease"/>
    <property type="match status" value="2"/>
</dbReference>
<keyword evidence="7 12" id="KW-1133">Transmembrane helix</keyword>
<dbReference type="EC" id="2.7.8.-" evidence="12 13"/>
<feature type="active site" evidence="12">
    <location>
        <position position="400"/>
    </location>
</feature>
<evidence type="ECO:0000256" key="1">
    <source>
        <dbReference type="ARBA" id="ARBA00004651"/>
    </source>
</evidence>
<sequence length="481" mass="56071">MKELIIPILSNLLWINIILAIAVIIMERRNPTTTWMWITILVLLPGFGFFIYLWLGRSFKKRKMFEDKFVKDRLQSHGLIGGKQILHRDMDKQQIFPFNEYADMIEMHFRNGDSVLTMDNDFFPIFDGEEFFDMLFKEIENAKSSIYIQTYIMRSDNMGKRLCDILKKKAREGIDVKLLIDGMGSRRLHSSDIKKMREAGVQVEIFFPFFLSFVSPRINYRNHRKIYILDGKIGYLGGFNVGDEYYDGGKKWESWRDSVIKIKGSAVYMLKYRFILDFNFASGSKHVKYGDEINEFRGKSACQIVTSGPDNEWPSIKDGFLKMISSAKDSIYIETPYFIPDDSVLESLRVAILSGVKVKLLLPFKGDHPFVFWASLSFAGKILEAGGEVYFYKKGFQHSKVIIMDNKMVSMGTANMDVRSFQLNFEANAFIYDEKIARQFSEKFIEDIRENSYCLTFEEYKKRSNWIRIKENVSRLGSPIL</sequence>
<evidence type="ECO:0000256" key="6">
    <source>
        <dbReference type="ARBA" id="ARBA00022737"/>
    </source>
</evidence>
<dbReference type="AlphaFoldDB" id="A0A2U1E1U8"/>
<gene>
    <name evidence="15" type="ORF">C7381_10855</name>
</gene>
<feature type="domain" description="PLD phosphodiesterase" evidence="14">
    <location>
        <begin position="218"/>
        <end position="245"/>
    </location>
</feature>
<keyword evidence="8 12" id="KW-0443">Lipid metabolism</keyword>
<dbReference type="GO" id="GO:0008808">
    <property type="term" value="F:cardiolipin synthase activity"/>
    <property type="evidence" value="ECO:0007669"/>
    <property type="project" value="UniProtKB-UniRule"/>
</dbReference>
<dbReference type="InterPro" id="IPR027379">
    <property type="entry name" value="CLS_N"/>
</dbReference>
<dbReference type="Pfam" id="PF13091">
    <property type="entry name" value="PLDc_2"/>
    <property type="match status" value="2"/>
</dbReference>
<comment type="catalytic activity">
    <reaction evidence="12">
        <text>2 a 1,2-diacyl-sn-glycero-3-phospho-(1'-sn-glycerol) = a cardiolipin + glycerol</text>
        <dbReference type="Rhea" id="RHEA:31451"/>
        <dbReference type="ChEBI" id="CHEBI:17754"/>
        <dbReference type="ChEBI" id="CHEBI:62237"/>
        <dbReference type="ChEBI" id="CHEBI:64716"/>
    </reaction>
</comment>
<comment type="function">
    <text evidence="12">Catalyzes the reversible phosphatidyl group transfer from one phosphatidylglycerol molecule to another to form cardiolipin (CL) (diphosphatidylglycerol) and glycerol.</text>
</comment>
<dbReference type="SMART" id="SM00155">
    <property type="entry name" value="PLDc"/>
    <property type="match status" value="2"/>
</dbReference>
<dbReference type="GO" id="GO:0032049">
    <property type="term" value="P:cardiolipin biosynthetic process"/>
    <property type="evidence" value="ECO:0007669"/>
    <property type="project" value="UniProtKB-UniRule"/>
</dbReference>
<evidence type="ECO:0000256" key="7">
    <source>
        <dbReference type="ARBA" id="ARBA00022989"/>
    </source>
</evidence>
<dbReference type="Gene3D" id="3.30.870.10">
    <property type="entry name" value="Endonuclease Chain A"/>
    <property type="match status" value="2"/>
</dbReference>
<keyword evidence="10 12" id="KW-0594">Phospholipid biosynthesis</keyword>
<dbReference type="CDD" id="cd09112">
    <property type="entry name" value="PLDc_CLS_2"/>
    <property type="match status" value="1"/>
</dbReference>
<feature type="transmembrane region" description="Helical" evidence="12">
    <location>
        <begin position="12"/>
        <end position="29"/>
    </location>
</feature>
<dbReference type="PANTHER" id="PTHR21248">
    <property type="entry name" value="CARDIOLIPIN SYNTHASE"/>
    <property type="match status" value="1"/>
</dbReference>
<dbReference type="CDD" id="cd09110">
    <property type="entry name" value="PLDc_CLS_1"/>
    <property type="match status" value="1"/>
</dbReference>
<feature type="active site" evidence="12">
    <location>
        <position position="225"/>
    </location>
</feature>
<dbReference type="PANTHER" id="PTHR21248:SF22">
    <property type="entry name" value="PHOSPHOLIPASE D"/>
    <property type="match status" value="1"/>
</dbReference>
<evidence type="ECO:0000256" key="8">
    <source>
        <dbReference type="ARBA" id="ARBA00023098"/>
    </source>
</evidence>
<dbReference type="HAMAP" id="MF_01916">
    <property type="entry name" value="Cardiolipin_synth_Cls"/>
    <property type="match status" value="1"/>
</dbReference>
<comment type="caution">
    <text evidence="15">The sequence shown here is derived from an EMBL/GenBank/DDBJ whole genome shotgun (WGS) entry which is preliminary data.</text>
</comment>
<dbReference type="Pfam" id="PF13396">
    <property type="entry name" value="PLDc_N"/>
    <property type="match status" value="1"/>
</dbReference>
<dbReference type="GO" id="GO:0005886">
    <property type="term" value="C:plasma membrane"/>
    <property type="evidence" value="ECO:0007669"/>
    <property type="project" value="UniProtKB-SubCell"/>
</dbReference>
<evidence type="ECO:0000313" key="15">
    <source>
        <dbReference type="EMBL" id="PVY93920.1"/>
    </source>
</evidence>
<evidence type="ECO:0000256" key="4">
    <source>
        <dbReference type="ARBA" id="ARBA00022679"/>
    </source>
</evidence>
<feature type="active site" evidence="12">
    <location>
        <position position="398"/>
    </location>
</feature>
<feature type="transmembrane region" description="Helical" evidence="12">
    <location>
        <begin position="35"/>
        <end position="55"/>
    </location>
</feature>
<dbReference type="NCBIfam" id="TIGR04265">
    <property type="entry name" value="bac_cardiolipin"/>
    <property type="match status" value="1"/>
</dbReference>
<dbReference type="Proteomes" id="UP000245793">
    <property type="component" value="Unassembled WGS sequence"/>
</dbReference>
<feature type="active site" evidence="12">
    <location>
        <position position="230"/>
    </location>
</feature>